<evidence type="ECO:0000313" key="17">
    <source>
        <dbReference type="Proteomes" id="UP000034253"/>
    </source>
</evidence>
<accession>A0A0F8GF76</accession>
<dbReference type="Proteomes" id="UP000034468">
    <property type="component" value="Unassembled WGS sequence"/>
</dbReference>
<dbReference type="EMBL" id="JJPK01000125">
    <property type="protein sequence ID" value="KKG57853.1"/>
    <property type="molecule type" value="Genomic_DNA"/>
</dbReference>
<evidence type="ECO:0000313" key="15">
    <source>
        <dbReference type="Proteomes" id="UP000034152"/>
    </source>
</evidence>
<dbReference type="Proteomes" id="UP000034578">
    <property type="component" value="Unassembled WGS sequence"/>
</dbReference>
<proteinExistence type="inferred from homology"/>
<dbReference type="EMBL" id="JJPW01000046">
    <property type="protein sequence ID" value="KKH01571.1"/>
    <property type="molecule type" value="Genomic_DNA"/>
</dbReference>
<dbReference type="GO" id="GO:0005524">
    <property type="term" value="F:ATP binding"/>
    <property type="evidence" value="ECO:0007669"/>
    <property type="project" value="UniProtKB-KW"/>
</dbReference>
<feature type="domain" description="Cdc6 C-terminal" evidence="5">
    <location>
        <begin position="2"/>
        <end position="44"/>
    </location>
</feature>
<organism evidence="7 16">
    <name type="scientific">Methanosarcina mazei</name>
    <name type="common">Methanosarcina frisia</name>
    <dbReference type="NCBI Taxonomy" id="2209"/>
    <lineage>
        <taxon>Archaea</taxon>
        <taxon>Methanobacteriati</taxon>
        <taxon>Methanobacteriota</taxon>
        <taxon>Stenosarchaea group</taxon>
        <taxon>Methanomicrobia</taxon>
        <taxon>Methanosarcinales</taxon>
        <taxon>Methanosarcinaceae</taxon>
        <taxon>Methanosarcina</taxon>
    </lineage>
</organism>
<gene>
    <name evidence="7" type="ORF">DU33_06060</name>
    <name evidence="8" type="ORF">DU45_03215</name>
    <name evidence="6" type="ORF">DU47_00960</name>
    <name evidence="11" type="ORF">DU56_05110</name>
    <name evidence="9" type="ORF">DU64_04315</name>
    <name evidence="12" type="ORF">DU66_04165</name>
    <name evidence="10" type="ORF">DU68_05350</name>
    <name evidence="13" type="ORF">DU80_07445</name>
</gene>
<dbReference type="EMBL" id="JJPI01000087">
    <property type="protein sequence ID" value="KKG53444.1"/>
    <property type="molecule type" value="Genomic_DNA"/>
</dbReference>
<evidence type="ECO:0000313" key="13">
    <source>
        <dbReference type="EMBL" id="KKH81341.1"/>
    </source>
</evidence>
<dbReference type="EMBL" id="JJPU01000002">
    <property type="protein sequence ID" value="KKH03387.1"/>
    <property type="molecule type" value="Genomic_DNA"/>
</dbReference>
<keyword evidence="4" id="KW-0067">ATP-binding</keyword>
<dbReference type="Proteomes" id="UP000034566">
    <property type="component" value="Unassembled WGS sequence"/>
</dbReference>
<dbReference type="PATRIC" id="fig|2209.42.peg.1361"/>
<evidence type="ECO:0000313" key="14">
    <source>
        <dbReference type="Proteomes" id="UP000033835"/>
    </source>
</evidence>
<evidence type="ECO:0000256" key="3">
    <source>
        <dbReference type="ARBA" id="ARBA00022741"/>
    </source>
</evidence>
<evidence type="ECO:0000256" key="2">
    <source>
        <dbReference type="ARBA" id="ARBA00022705"/>
    </source>
</evidence>
<evidence type="ECO:0000313" key="8">
    <source>
        <dbReference type="EMBL" id="KKG57853.1"/>
    </source>
</evidence>
<keyword evidence="3" id="KW-0547">Nucleotide-binding</keyword>
<evidence type="ECO:0000313" key="6">
    <source>
        <dbReference type="EMBL" id="KKG04114.1"/>
    </source>
</evidence>
<dbReference type="Proteomes" id="UP000034253">
    <property type="component" value="Unassembled WGS sequence"/>
</dbReference>
<keyword evidence="2" id="KW-0235">DNA replication</keyword>
<dbReference type="GO" id="GO:0006260">
    <property type="term" value="P:DNA replication"/>
    <property type="evidence" value="ECO:0007669"/>
    <property type="project" value="UniProtKB-KW"/>
</dbReference>
<evidence type="ECO:0000313" key="10">
    <source>
        <dbReference type="EMBL" id="KKH01168.1"/>
    </source>
</evidence>
<protein>
    <recommendedName>
        <fullName evidence="5">Cdc6 C-terminal domain-containing protein</fullName>
    </recommendedName>
</protein>
<name>A0A0F8GF76_METMZ</name>
<comment type="caution">
    <text evidence="7">The sequence shown here is derived from an EMBL/GenBank/DDBJ whole genome shotgun (WGS) entry which is preliminary data.</text>
</comment>
<dbReference type="AlphaFoldDB" id="A0A0F8GF76"/>
<dbReference type="InterPro" id="IPR036388">
    <property type="entry name" value="WH-like_DNA-bd_sf"/>
</dbReference>
<evidence type="ECO:0000256" key="4">
    <source>
        <dbReference type="ARBA" id="ARBA00022840"/>
    </source>
</evidence>
<comment type="similarity">
    <text evidence="1">Belongs to the CDC6/cdc18 family.</text>
</comment>
<evidence type="ECO:0000313" key="16">
    <source>
        <dbReference type="Proteomes" id="UP000034188"/>
    </source>
</evidence>
<keyword evidence="21" id="KW-1185">Reference proteome</keyword>
<evidence type="ECO:0000313" key="9">
    <source>
        <dbReference type="EMBL" id="KKG66887.1"/>
    </source>
</evidence>
<evidence type="ECO:0000256" key="1">
    <source>
        <dbReference type="ARBA" id="ARBA00006184"/>
    </source>
</evidence>
<evidence type="ECO:0000313" key="7">
    <source>
        <dbReference type="EMBL" id="KKG53444.1"/>
    </source>
</evidence>
<evidence type="ECO:0000313" key="12">
    <source>
        <dbReference type="EMBL" id="KKH03387.1"/>
    </source>
</evidence>
<dbReference type="EMBL" id="JJQU01000216">
    <property type="protein sequence ID" value="KKH81341.1"/>
    <property type="molecule type" value="Genomic_DNA"/>
</dbReference>
<dbReference type="EMBL" id="JJPJ01000004">
    <property type="protein sequence ID" value="KKG66887.1"/>
    <property type="molecule type" value="Genomic_DNA"/>
</dbReference>
<dbReference type="SUPFAM" id="SSF46785">
    <property type="entry name" value="Winged helix' DNA-binding domain"/>
    <property type="match status" value="1"/>
</dbReference>
<evidence type="ECO:0000313" key="19">
    <source>
        <dbReference type="Proteomes" id="UP000034468"/>
    </source>
</evidence>
<dbReference type="Proteomes" id="UP000034188">
    <property type="component" value="Unassembled WGS sequence"/>
</dbReference>
<sequence length="95" mass="11075">MDILTQRRITDLISELDTLGLINATVESKGRYGKMKSVTVHMPLYQAKEVLLEDFRLKPLVDFKISVFKRCLTEISLFLGFFLNMSYDIFLNMSY</sequence>
<evidence type="ECO:0000313" key="21">
    <source>
        <dbReference type="Proteomes" id="UP000034578"/>
    </source>
</evidence>
<dbReference type="Proteomes" id="UP000034279">
    <property type="component" value="Unassembled WGS sequence"/>
</dbReference>
<evidence type="ECO:0000313" key="18">
    <source>
        <dbReference type="Proteomes" id="UP000034279"/>
    </source>
</evidence>
<dbReference type="Gene3D" id="1.10.10.10">
    <property type="entry name" value="Winged helix-like DNA-binding domain superfamily/Winged helix DNA-binding domain"/>
    <property type="match status" value="1"/>
</dbReference>
<dbReference type="Proteomes" id="UP000034152">
    <property type="component" value="Unassembled WGS sequence"/>
</dbReference>
<evidence type="ECO:0000313" key="11">
    <source>
        <dbReference type="EMBL" id="KKH01571.1"/>
    </source>
</evidence>
<dbReference type="Pfam" id="PF09079">
    <property type="entry name" value="WHD_Cdc6"/>
    <property type="match status" value="1"/>
</dbReference>
<dbReference type="InterPro" id="IPR036390">
    <property type="entry name" value="WH_DNA-bd_sf"/>
</dbReference>
<evidence type="ECO:0000259" key="5">
    <source>
        <dbReference type="Pfam" id="PF09079"/>
    </source>
</evidence>
<dbReference type="InterPro" id="IPR015163">
    <property type="entry name" value="Cdc6_C"/>
</dbReference>
<evidence type="ECO:0000313" key="20">
    <source>
        <dbReference type="Proteomes" id="UP000034566"/>
    </source>
</evidence>
<reference evidence="14 15" key="1">
    <citation type="journal article" date="2015" name="ISME J.">
        <title>Genomic and phenotypic differentiation among Methanosarcina mazei populations from Columbia River sediment.</title>
        <authorList>
            <person name="Youngblut N.D."/>
            <person name="Wirth J.S."/>
            <person name="Henriksen J.R."/>
            <person name="Smith M."/>
            <person name="Simon H."/>
            <person name="Metcalf W.W."/>
            <person name="Whitaker R.J."/>
        </authorList>
    </citation>
    <scope>NUCLEOTIDE SEQUENCE [LARGE SCALE GENOMIC DNA]</scope>
    <source>
        <strain evidence="13 15">1.H.M.2.1</strain>
        <strain evidence="6 21">2.F.A.2.4</strain>
        <strain evidence="7 16">3.F.T.1A.1</strain>
        <strain evidence="9 18">3.F.T.1A.2</strain>
        <strain evidence="8 20">3.F.T.1A.4</strain>
        <strain evidence="12 19">3.H.M.1B.1</strain>
        <strain evidence="10 14">3.H.M.1B.2</strain>
        <strain evidence="11 17">3.H.M.1B.5</strain>
    </source>
</reference>
<dbReference type="EMBL" id="JJPV01000048">
    <property type="protein sequence ID" value="KKH01168.1"/>
    <property type="molecule type" value="Genomic_DNA"/>
</dbReference>
<dbReference type="EMBL" id="JJOS01000039">
    <property type="protein sequence ID" value="KKG04114.1"/>
    <property type="molecule type" value="Genomic_DNA"/>
</dbReference>
<dbReference type="Proteomes" id="UP000033835">
    <property type="component" value="Unassembled WGS sequence"/>
</dbReference>